<dbReference type="SUPFAM" id="SSF143011">
    <property type="entry name" value="RelE-like"/>
    <property type="match status" value="1"/>
</dbReference>
<organism evidence="7 8">
    <name type="scientific">Hallella seregens ATCC 51272</name>
    <dbReference type="NCBI Taxonomy" id="1336250"/>
    <lineage>
        <taxon>Bacteria</taxon>
        <taxon>Pseudomonadati</taxon>
        <taxon>Bacteroidota</taxon>
        <taxon>Bacteroidia</taxon>
        <taxon>Bacteroidales</taxon>
        <taxon>Prevotellaceae</taxon>
        <taxon>Hallella</taxon>
    </lineage>
</organism>
<comment type="similarity">
    <text evidence="1">Belongs to the YoeB family.</text>
</comment>
<evidence type="ECO:0000256" key="4">
    <source>
        <dbReference type="ARBA" id="ARBA00022759"/>
    </source>
</evidence>
<evidence type="ECO:0000256" key="6">
    <source>
        <dbReference type="ARBA" id="ARBA00030388"/>
    </source>
</evidence>
<protein>
    <recommendedName>
        <fullName evidence="6">Putative mRNA interferase YoeB</fullName>
    </recommendedName>
</protein>
<dbReference type="Pfam" id="PF06769">
    <property type="entry name" value="YoeB_toxin"/>
    <property type="match status" value="1"/>
</dbReference>
<reference evidence="7 8" key="1">
    <citation type="submission" date="2024-09" db="EMBL/GenBank/DDBJ databases">
        <authorList>
            <person name="Sun Q."/>
            <person name="Mori K."/>
        </authorList>
    </citation>
    <scope>NUCLEOTIDE SEQUENCE [LARGE SCALE GENOMIC DNA]</scope>
    <source>
        <strain evidence="7 8">ATCC 51272</strain>
    </source>
</reference>
<dbReference type="InterPro" id="IPR009614">
    <property type="entry name" value="YoeB_toxin"/>
</dbReference>
<evidence type="ECO:0000256" key="1">
    <source>
        <dbReference type="ARBA" id="ARBA00008172"/>
    </source>
</evidence>
<comment type="caution">
    <text evidence="7">The sequence shown here is derived from an EMBL/GenBank/DDBJ whole genome shotgun (WGS) entry which is preliminary data.</text>
</comment>
<evidence type="ECO:0000256" key="5">
    <source>
        <dbReference type="ARBA" id="ARBA00022801"/>
    </source>
</evidence>
<dbReference type="Proteomes" id="UP001589688">
    <property type="component" value="Unassembled WGS sequence"/>
</dbReference>
<keyword evidence="5" id="KW-0378">Hydrolase</keyword>
<dbReference type="PANTHER" id="PTHR38039:SF1">
    <property type="entry name" value="TOXIN YOEB"/>
    <property type="match status" value="1"/>
</dbReference>
<keyword evidence="8" id="KW-1185">Reference proteome</keyword>
<gene>
    <name evidence="7" type="ORF">ACFFK8_10790</name>
</gene>
<evidence type="ECO:0000256" key="3">
    <source>
        <dbReference type="ARBA" id="ARBA00022722"/>
    </source>
</evidence>
<name>A0ABV5ZLK3_9BACT</name>
<keyword evidence="4" id="KW-0255">Endonuclease</keyword>
<dbReference type="InterPro" id="IPR035093">
    <property type="entry name" value="RelE/ParE_toxin_dom_sf"/>
</dbReference>
<keyword evidence="2" id="KW-1277">Toxin-antitoxin system</keyword>
<accession>A0ABV5ZLK3</accession>
<evidence type="ECO:0000256" key="2">
    <source>
        <dbReference type="ARBA" id="ARBA00022649"/>
    </source>
</evidence>
<dbReference type="RefSeq" id="WP_027952976.1">
    <property type="nucleotide sequence ID" value="NZ_JBHLZF010000002.1"/>
</dbReference>
<evidence type="ECO:0000313" key="7">
    <source>
        <dbReference type="EMBL" id="MFB9898262.1"/>
    </source>
</evidence>
<evidence type="ECO:0000313" key="8">
    <source>
        <dbReference type="Proteomes" id="UP001589688"/>
    </source>
</evidence>
<dbReference type="Gene3D" id="3.30.2310.20">
    <property type="entry name" value="RelE-like"/>
    <property type="match status" value="1"/>
</dbReference>
<sequence>MEIILLKQAQADLEYWKKSGNKAIMRRITDLLKDISGHPFTGIGKPEPLRFGLAGKWSRRINHEHRIIYSVDESGRLYVYVLAMRYHYDK</sequence>
<proteinExistence type="inferred from homology"/>
<dbReference type="PANTHER" id="PTHR38039">
    <property type="entry name" value="TOXIN YOEB"/>
    <property type="match status" value="1"/>
</dbReference>
<dbReference type="EMBL" id="JBHLZF010000002">
    <property type="protein sequence ID" value="MFB9898262.1"/>
    <property type="molecule type" value="Genomic_DNA"/>
</dbReference>
<dbReference type="NCBIfam" id="TIGR02116">
    <property type="entry name" value="toxin_Txe_YoeB"/>
    <property type="match status" value="1"/>
</dbReference>
<keyword evidence="3" id="KW-0540">Nuclease</keyword>